<dbReference type="EMBL" id="NPDN01000001">
    <property type="protein sequence ID" value="PJZ27477.1"/>
    <property type="molecule type" value="Genomic_DNA"/>
</dbReference>
<organism evidence="1 2">
    <name type="scientific">Leptospira hartskeerlii</name>
    <dbReference type="NCBI Taxonomy" id="2023177"/>
    <lineage>
        <taxon>Bacteria</taxon>
        <taxon>Pseudomonadati</taxon>
        <taxon>Spirochaetota</taxon>
        <taxon>Spirochaetia</taxon>
        <taxon>Leptospirales</taxon>
        <taxon>Leptospiraceae</taxon>
        <taxon>Leptospira</taxon>
    </lineage>
</organism>
<reference evidence="1 2" key="1">
    <citation type="submission" date="2017-07" db="EMBL/GenBank/DDBJ databases">
        <title>Leptospira spp. isolated from tropical soils.</title>
        <authorList>
            <person name="Thibeaux R."/>
            <person name="Iraola G."/>
            <person name="Ferres I."/>
            <person name="Bierque E."/>
            <person name="Girault D."/>
            <person name="Soupe-Gilbert M.-E."/>
            <person name="Picardeau M."/>
            <person name="Goarant C."/>
        </authorList>
    </citation>
    <scope>NUCLEOTIDE SEQUENCE [LARGE SCALE GENOMIC DNA]</scope>
    <source>
        <strain evidence="1 2">MCA1-C-A1</strain>
    </source>
</reference>
<accession>A0A2M9XIF1</accession>
<evidence type="ECO:0000313" key="2">
    <source>
        <dbReference type="Proteomes" id="UP000232196"/>
    </source>
</evidence>
<evidence type="ECO:0000313" key="1">
    <source>
        <dbReference type="EMBL" id="PJZ27477.1"/>
    </source>
</evidence>
<gene>
    <name evidence="1" type="ORF">CH357_02710</name>
</gene>
<protein>
    <submittedName>
        <fullName evidence="1">Uncharacterized protein</fullName>
    </submittedName>
</protein>
<dbReference type="OrthoDB" id="6899466at2"/>
<sequence>MPSDHDLFNCGEEHEVNYVAGRYPNDKAKVKAFLIENCQNKKIHHSTHAQVYELIKRELGLPIP</sequence>
<dbReference type="Proteomes" id="UP000232196">
    <property type="component" value="Unassembled WGS sequence"/>
</dbReference>
<comment type="caution">
    <text evidence="1">The sequence shown here is derived from an EMBL/GenBank/DDBJ whole genome shotgun (WGS) entry which is preliminary data.</text>
</comment>
<dbReference type="RefSeq" id="WP_100705211.1">
    <property type="nucleotide sequence ID" value="NZ_NPDL01000010.1"/>
</dbReference>
<name>A0A2M9XIF1_9LEPT</name>
<keyword evidence="2" id="KW-1185">Reference proteome</keyword>
<proteinExistence type="predicted"/>
<dbReference type="AlphaFoldDB" id="A0A2M9XIF1"/>